<dbReference type="Proteomes" id="UP000515317">
    <property type="component" value="Chromosome"/>
</dbReference>
<evidence type="ECO:0000259" key="8">
    <source>
        <dbReference type="PROSITE" id="PS51349"/>
    </source>
</evidence>
<feature type="binding site" evidence="7">
    <location>
        <begin position="85"/>
        <end position="87"/>
    </location>
    <ligand>
        <name>FMN</name>
        <dbReference type="ChEBI" id="CHEBI:58210"/>
    </ligand>
</feature>
<comment type="cofactor">
    <cofactor evidence="1">
        <name>FMN</name>
        <dbReference type="ChEBI" id="CHEBI:58210"/>
    </cofactor>
</comment>
<feature type="binding site" evidence="7">
    <location>
        <position position="172"/>
    </location>
    <ligand>
        <name>glyoxylate</name>
        <dbReference type="ChEBI" id="CHEBI:36655"/>
    </ligand>
</feature>
<dbReference type="GO" id="GO:0004459">
    <property type="term" value="F:L-lactate dehydrogenase (NAD+) activity"/>
    <property type="evidence" value="ECO:0007669"/>
    <property type="project" value="TreeGrafter"/>
</dbReference>
<name>A0A6S6QRF4_9HYPH</name>
<protein>
    <submittedName>
        <fullName evidence="9">Alpha-hydroxy-acid oxidizing enzyme</fullName>
    </submittedName>
</protein>
<evidence type="ECO:0000256" key="6">
    <source>
        <dbReference type="PIRSR" id="PIRSR000138-1"/>
    </source>
</evidence>
<keyword evidence="3 7" id="KW-0288">FMN</keyword>
<feature type="binding site" evidence="7">
    <location>
        <position position="238"/>
    </location>
    <ligand>
        <name>FMN</name>
        <dbReference type="ChEBI" id="CHEBI:58210"/>
    </ligand>
</feature>
<feature type="binding site" evidence="7">
    <location>
        <position position="243"/>
    </location>
    <ligand>
        <name>glyoxylate</name>
        <dbReference type="ChEBI" id="CHEBI:36655"/>
    </ligand>
</feature>
<keyword evidence="10" id="KW-1185">Reference proteome</keyword>
<dbReference type="EMBL" id="AP023361">
    <property type="protein sequence ID" value="BCJ90537.1"/>
    <property type="molecule type" value="Genomic_DNA"/>
</dbReference>
<dbReference type="InterPro" id="IPR008259">
    <property type="entry name" value="FMN_hydac_DH_AS"/>
</dbReference>
<feature type="domain" description="FMN hydroxy acid dehydrogenase" evidence="8">
    <location>
        <begin position="6"/>
        <end position="345"/>
    </location>
</feature>
<feature type="binding site" evidence="7">
    <location>
        <position position="32"/>
    </location>
    <ligand>
        <name>glyoxylate</name>
        <dbReference type="ChEBI" id="CHEBI:36655"/>
    </ligand>
</feature>
<dbReference type="PROSITE" id="PS00557">
    <property type="entry name" value="FMN_HYDROXY_ACID_DH_1"/>
    <property type="match status" value="1"/>
</dbReference>
<dbReference type="InterPro" id="IPR000262">
    <property type="entry name" value="FMN-dep_DH"/>
</dbReference>
<feature type="binding site" evidence="7">
    <location>
        <position position="135"/>
    </location>
    <ligand>
        <name>FMN</name>
        <dbReference type="ChEBI" id="CHEBI:58210"/>
    </ligand>
</feature>
<gene>
    <name evidence="9" type="primary">lldA</name>
    <name evidence="9" type="ORF">IZ6_12720</name>
</gene>
<evidence type="ECO:0000256" key="4">
    <source>
        <dbReference type="ARBA" id="ARBA00023002"/>
    </source>
</evidence>
<dbReference type="GO" id="GO:0009060">
    <property type="term" value="P:aerobic respiration"/>
    <property type="evidence" value="ECO:0007669"/>
    <property type="project" value="TreeGrafter"/>
</dbReference>
<dbReference type="InterPro" id="IPR012133">
    <property type="entry name" value="Alpha-hydoxy_acid_DH_FMN"/>
</dbReference>
<evidence type="ECO:0000313" key="9">
    <source>
        <dbReference type="EMBL" id="BCJ90537.1"/>
    </source>
</evidence>
<proteinExistence type="inferred from homology"/>
<dbReference type="KEGG" id="tso:IZ6_12720"/>
<evidence type="ECO:0000256" key="7">
    <source>
        <dbReference type="PIRSR" id="PIRSR000138-2"/>
    </source>
</evidence>
<feature type="binding site" evidence="7">
    <location>
        <position position="114"/>
    </location>
    <ligand>
        <name>FMN</name>
        <dbReference type="ChEBI" id="CHEBI:58210"/>
    </ligand>
</feature>
<sequence length="364" mass="39155">MDSEARRPSSLQTLQDFVTAARAALSDEIWDYLIGGSETETTVCRNRQAIESLAFRPRVLRRVDKIDTGADFLGKPVTMPVFLAPVGSIGSFWENAPDALGRAATDFGVPVFGSAVKAEMLDAIAAAASGPKVFQIYTRGDRAWIDGNIERVAAAGYDACAITVDNAVTSRRERDMLKGFEKPWRKAATGMNHQAAFDWDDVKYLRDKHAIKLIIKGINTAEDAAKACEIGVDVVHISNHGGRQLDSGRGTLKALPEVVAAVKGRAKIFIDGGFCRGTDIVKALILGADMVGIGRMYLYGLATDGYDGVTSVLNILENEIATCMALLGAARLSDLDGSLLEAAVPVYPSHVHSAFPLLSHYQPK</sequence>
<dbReference type="CDD" id="cd02809">
    <property type="entry name" value="alpha_hydroxyacid_oxid_FMN"/>
    <property type="match status" value="1"/>
</dbReference>
<keyword evidence="2 7" id="KW-0285">Flavoprotein</keyword>
<feature type="binding site" evidence="7">
    <location>
        <position position="163"/>
    </location>
    <ligand>
        <name>FMN</name>
        <dbReference type="ChEBI" id="CHEBI:58210"/>
    </ligand>
</feature>
<dbReference type="PANTHER" id="PTHR10578">
    <property type="entry name" value="S -2-HYDROXY-ACID OXIDASE-RELATED"/>
    <property type="match status" value="1"/>
</dbReference>
<dbReference type="Gene3D" id="3.20.20.70">
    <property type="entry name" value="Aldolase class I"/>
    <property type="match status" value="1"/>
</dbReference>
<dbReference type="PROSITE" id="PS51349">
    <property type="entry name" value="FMN_HYDROXY_ACID_DH_2"/>
    <property type="match status" value="1"/>
</dbReference>
<accession>A0A6S6QRF4</accession>
<dbReference type="PIRSF" id="PIRSF000138">
    <property type="entry name" value="Al-hdrx_acd_dh"/>
    <property type="match status" value="1"/>
</dbReference>
<comment type="similarity">
    <text evidence="5">Belongs to the FMN-dependent alpha-hydroxy acid dehydrogenase family.</text>
</comment>
<evidence type="ECO:0000256" key="5">
    <source>
        <dbReference type="ARBA" id="ARBA00024042"/>
    </source>
</evidence>
<dbReference type="AlphaFoldDB" id="A0A6S6QRF4"/>
<dbReference type="GO" id="GO:0010181">
    <property type="term" value="F:FMN binding"/>
    <property type="evidence" value="ECO:0007669"/>
    <property type="project" value="InterPro"/>
</dbReference>
<dbReference type="InterPro" id="IPR037396">
    <property type="entry name" value="FMN_HAD"/>
</dbReference>
<feature type="binding site" evidence="7">
    <location>
        <begin position="294"/>
        <end position="295"/>
    </location>
    <ligand>
        <name>FMN</name>
        <dbReference type="ChEBI" id="CHEBI:58210"/>
    </ligand>
</feature>
<feature type="binding site" evidence="7">
    <location>
        <position position="137"/>
    </location>
    <ligand>
        <name>glyoxylate</name>
        <dbReference type="ChEBI" id="CHEBI:36655"/>
    </ligand>
</feature>
<evidence type="ECO:0000256" key="3">
    <source>
        <dbReference type="ARBA" id="ARBA00022643"/>
    </source>
</evidence>
<dbReference type="SUPFAM" id="SSF51395">
    <property type="entry name" value="FMN-linked oxidoreductases"/>
    <property type="match status" value="1"/>
</dbReference>
<keyword evidence="4" id="KW-0560">Oxidoreductase</keyword>
<reference evidence="9 10" key="1">
    <citation type="submission" date="2020-08" db="EMBL/GenBank/DDBJ databases">
        <title>Genome sequence of Rhizobiales bacterium strain IZ6.</title>
        <authorList>
            <person name="Nakai R."/>
            <person name="Naganuma T."/>
        </authorList>
    </citation>
    <scope>NUCLEOTIDE SEQUENCE [LARGE SCALE GENOMIC DNA]</scope>
    <source>
        <strain evidence="9 10">IZ6</strain>
    </source>
</reference>
<feature type="active site" description="Proton acceptor" evidence="6">
    <location>
        <position position="240"/>
    </location>
</feature>
<feature type="binding site" evidence="7">
    <location>
        <position position="216"/>
    </location>
    <ligand>
        <name>FMN</name>
        <dbReference type="ChEBI" id="CHEBI:58210"/>
    </ligand>
</feature>
<feature type="binding site" evidence="7">
    <location>
        <position position="240"/>
    </location>
    <ligand>
        <name>glyoxylate</name>
        <dbReference type="ChEBI" id="CHEBI:36655"/>
    </ligand>
</feature>
<organism evidence="9 10">
    <name type="scientific">Terrihabitans soli</name>
    <dbReference type="NCBI Taxonomy" id="708113"/>
    <lineage>
        <taxon>Bacteria</taxon>
        <taxon>Pseudomonadati</taxon>
        <taxon>Pseudomonadota</taxon>
        <taxon>Alphaproteobacteria</taxon>
        <taxon>Hyphomicrobiales</taxon>
        <taxon>Terrihabitans</taxon>
    </lineage>
</organism>
<dbReference type="Pfam" id="PF01070">
    <property type="entry name" value="FMN_dh"/>
    <property type="match status" value="1"/>
</dbReference>
<evidence type="ECO:0000256" key="2">
    <source>
        <dbReference type="ARBA" id="ARBA00022630"/>
    </source>
</evidence>
<evidence type="ECO:0000256" key="1">
    <source>
        <dbReference type="ARBA" id="ARBA00001917"/>
    </source>
</evidence>
<evidence type="ECO:0000313" key="10">
    <source>
        <dbReference type="Proteomes" id="UP000515317"/>
    </source>
</evidence>
<dbReference type="GO" id="GO:0005886">
    <property type="term" value="C:plasma membrane"/>
    <property type="evidence" value="ECO:0007669"/>
    <property type="project" value="TreeGrafter"/>
</dbReference>
<dbReference type="PANTHER" id="PTHR10578:SF107">
    <property type="entry name" value="2-HYDROXYACID OXIDASE 1"/>
    <property type="match status" value="1"/>
</dbReference>
<dbReference type="InterPro" id="IPR013785">
    <property type="entry name" value="Aldolase_TIM"/>
</dbReference>